<keyword evidence="1" id="KW-0472">Membrane</keyword>
<reference evidence="2" key="1">
    <citation type="journal article" date="2012" name="Science">
        <title>Fermentation, hydrogen, and sulfur metabolism in multiple uncultivated bacterial phyla.</title>
        <authorList>
            <person name="Wrighton K.C."/>
            <person name="Thomas B.C."/>
            <person name="Sharon I."/>
            <person name="Miller C.S."/>
            <person name="Castelle C.J."/>
            <person name="VerBerkmoes N.C."/>
            <person name="Wilkins M.J."/>
            <person name="Hettich R.L."/>
            <person name="Lipton M.S."/>
            <person name="Williams K.H."/>
            <person name="Long P.E."/>
            <person name="Banfield J.F."/>
        </authorList>
    </citation>
    <scope>NUCLEOTIDE SEQUENCE [LARGE SCALE GENOMIC DNA]</scope>
</reference>
<keyword evidence="1" id="KW-1133">Transmembrane helix</keyword>
<organism evidence="2">
    <name type="scientific">uncultured bacterium</name>
    <name type="common">gcode 4</name>
    <dbReference type="NCBI Taxonomy" id="1234023"/>
    <lineage>
        <taxon>Bacteria</taxon>
        <taxon>environmental samples</taxon>
    </lineage>
</organism>
<accession>K2F8D7</accession>
<sequence length="90" mass="10827">MYQRDEFHFFIQPLDIYWHVFVYVYFLSHENALYLNIVIVNINGSYRDIHEATCNENKSNCTEDNLVIYFHKALSSALFLFILLHSYNNL</sequence>
<dbReference type="EMBL" id="AMFJ01000481">
    <property type="protein sequence ID" value="EKE27431.1"/>
    <property type="molecule type" value="Genomic_DNA"/>
</dbReference>
<protein>
    <submittedName>
        <fullName evidence="2">Uncharacterized protein</fullName>
    </submittedName>
</protein>
<comment type="caution">
    <text evidence="2">The sequence shown here is derived from an EMBL/GenBank/DDBJ whole genome shotgun (WGS) entry which is preliminary data.</text>
</comment>
<keyword evidence="1" id="KW-0812">Transmembrane</keyword>
<evidence type="ECO:0000256" key="1">
    <source>
        <dbReference type="SAM" id="Phobius"/>
    </source>
</evidence>
<dbReference type="AlphaFoldDB" id="K2F8D7"/>
<gene>
    <name evidence="2" type="ORF">ACD_3C00207G0001</name>
</gene>
<evidence type="ECO:0000313" key="2">
    <source>
        <dbReference type="EMBL" id="EKE27431.1"/>
    </source>
</evidence>
<name>K2F8D7_9BACT</name>
<proteinExistence type="predicted"/>
<feature type="transmembrane region" description="Helical" evidence="1">
    <location>
        <begin position="66"/>
        <end position="84"/>
    </location>
</feature>